<sequence length="325" mass="35145">MSVISNSNRPDEGPPSMPLDIVTAPTVISPPLPARCESVGVGPNRNTLSSDMLEASRPLPYNHKLWLYKSTKESPNPSIELVADINKFTHSCGPSPSPSLKCESLPVHTVFEGDQLAFIEPAPAAVIDMDFKSPASTPHSVQPSLVSQLPLQPSACTPSTVPILESCEPTPAPAQTLPSVSEAAQIAQVMYECTLSNVFESLGKGFAFPMPFPEHEAVIKVLPDIFSRFQMELHRCIKTVEGRPIPLTPSECKVWSDIFITAHSFVLELLHYLKRIGLLNIPDSAQLSPIAPSLPTIPFPPPPHFFSTDKLIGTADAIQAAVYAI</sequence>
<reference evidence="2 3" key="1">
    <citation type="journal article" date="2019" name="Fungal Biol. Biotechnol.">
        <title>Draft genome sequence of fastidious pathogen Ceratobasidium theobromae, which causes vascular-streak dieback in Theobroma cacao.</title>
        <authorList>
            <person name="Ali S.S."/>
            <person name="Asman A."/>
            <person name="Shao J."/>
            <person name="Firmansyah A.P."/>
            <person name="Susilo A.W."/>
            <person name="Rosmana A."/>
            <person name="McMahon P."/>
            <person name="Junaid M."/>
            <person name="Guest D."/>
            <person name="Kheng T.Y."/>
            <person name="Meinhardt L.W."/>
            <person name="Bailey B.A."/>
        </authorList>
    </citation>
    <scope>NUCLEOTIDE SEQUENCE [LARGE SCALE GENOMIC DNA]</scope>
    <source>
        <strain evidence="2 3">CT2</strain>
    </source>
</reference>
<dbReference type="AlphaFoldDB" id="A0A5N5Q769"/>
<protein>
    <submittedName>
        <fullName evidence="2">Uncharacterized protein</fullName>
    </submittedName>
</protein>
<accession>A0A5N5Q769</accession>
<evidence type="ECO:0000256" key="1">
    <source>
        <dbReference type="SAM" id="MobiDB-lite"/>
    </source>
</evidence>
<dbReference type="EMBL" id="SSOP01000922">
    <property type="protein sequence ID" value="KAB5587622.1"/>
    <property type="molecule type" value="Genomic_DNA"/>
</dbReference>
<dbReference type="Proteomes" id="UP000383932">
    <property type="component" value="Unassembled WGS sequence"/>
</dbReference>
<feature type="region of interest" description="Disordered" evidence="1">
    <location>
        <begin position="1"/>
        <end position="21"/>
    </location>
</feature>
<name>A0A5N5Q769_9AGAM</name>
<evidence type="ECO:0000313" key="3">
    <source>
        <dbReference type="Proteomes" id="UP000383932"/>
    </source>
</evidence>
<comment type="caution">
    <text evidence="2">The sequence shown here is derived from an EMBL/GenBank/DDBJ whole genome shotgun (WGS) entry which is preliminary data.</text>
</comment>
<keyword evidence="3" id="KW-1185">Reference proteome</keyword>
<gene>
    <name evidence="2" type="ORF">CTheo_8938</name>
</gene>
<proteinExistence type="predicted"/>
<organism evidence="2 3">
    <name type="scientific">Ceratobasidium theobromae</name>
    <dbReference type="NCBI Taxonomy" id="1582974"/>
    <lineage>
        <taxon>Eukaryota</taxon>
        <taxon>Fungi</taxon>
        <taxon>Dikarya</taxon>
        <taxon>Basidiomycota</taxon>
        <taxon>Agaricomycotina</taxon>
        <taxon>Agaricomycetes</taxon>
        <taxon>Cantharellales</taxon>
        <taxon>Ceratobasidiaceae</taxon>
        <taxon>Ceratobasidium</taxon>
    </lineage>
</organism>
<evidence type="ECO:0000313" key="2">
    <source>
        <dbReference type="EMBL" id="KAB5587622.1"/>
    </source>
</evidence>